<accession>A0A8H4TUI6</accession>
<protein>
    <submittedName>
        <fullName evidence="2">Uncharacterized protein</fullName>
    </submittedName>
</protein>
<organism evidence="2 3">
    <name type="scientific">Fusarium sarcochroum</name>
    <dbReference type="NCBI Taxonomy" id="1208366"/>
    <lineage>
        <taxon>Eukaryota</taxon>
        <taxon>Fungi</taxon>
        <taxon>Dikarya</taxon>
        <taxon>Ascomycota</taxon>
        <taxon>Pezizomycotina</taxon>
        <taxon>Sordariomycetes</taxon>
        <taxon>Hypocreomycetidae</taxon>
        <taxon>Hypocreales</taxon>
        <taxon>Nectriaceae</taxon>
        <taxon>Fusarium</taxon>
        <taxon>Fusarium lateritium species complex</taxon>
    </lineage>
</organism>
<dbReference type="Proteomes" id="UP000622797">
    <property type="component" value="Unassembled WGS sequence"/>
</dbReference>
<gene>
    <name evidence="2" type="ORF">FSARC_7876</name>
</gene>
<feature type="compositionally biased region" description="Polar residues" evidence="1">
    <location>
        <begin position="174"/>
        <end position="186"/>
    </location>
</feature>
<evidence type="ECO:0000256" key="1">
    <source>
        <dbReference type="SAM" id="MobiDB-lite"/>
    </source>
</evidence>
<proteinExistence type="predicted"/>
<dbReference type="AlphaFoldDB" id="A0A8H4TUI6"/>
<keyword evidence="3" id="KW-1185">Reference proteome</keyword>
<reference evidence="2" key="1">
    <citation type="journal article" date="2020" name="BMC Genomics">
        <title>Correction to: Identification and distribution of gene clusters required for synthesis of sphingolipid metabolism inhibitors in diverse species of the filamentous fungus Fusarium.</title>
        <authorList>
            <person name="Kim H.S."/>
            <person name="Lohmar J.M."/>
            <person name="Busman M."/>
            <person name="Brown D.W."/>
            <person name="Naumann T.A."/>
            <person name="Divon H.H."/>
            <person name="Lysoe E."/>
            <person name="Uhlig S."/>
            <person name="Proctor R.H."/>
        </authorList>
    </citation>
    <scope>NUCLEOTIDE SEQUENCE</scope>
    <source>
        <strain evidence="2">NRRL 20472</strain>
    </source>
</reference>
<feature type="region of interest" description="Disordered" evidence="1">
    <location>
        <begin position="1"/>
        <end position="57"/>
    </location>
</feature>
<feature type="region of interest" description="Disordered" evidence="1">
    <location>
        <begin position="161"/>
        <end position="186"/>
    </location>
</feature>
<evidence type="ECO:0000313" key="3">
    <source>
        <dbReference type="Proteomes" id="UP000622797"/>
    </source>
</evidence>
<comment type="caution">
    <text evidence="2">The sequence shown here is derived from an EMBL/GenBank/DDBJ whole genome shotgun (WGS) entry which is preliminary data.</text>
</comment>
<reference evidence="2" key="2">
    <citation type="submission" date="2020-05" db="EMBL/GenBank/DDBJ databases">
        <authorList>
            <person name="Kim H.-S."/>
            <person name="Proctor R.H."/>
            <person name="Brown D.W."/>
        </authorList>
    </citation>
    <scope>NUCLEOTIDE SEQUENCE</scope>
    <source>
        <strain evidence="2">NRRL 20472</strain>
    </source>
</reference>
<sequence>MFDEETAPFPSVDSLKRDRTSISVFDSSDALPENDNDSDYVDNQYPDNSGNYEPPPKRLKYRNPIKGELREQPCRGCVIRMADKGPGYFCRSQDSPVAVACYDCARTGSKCSPTPHNAIALGHHLQEAALRIANNHITEVVNWDRLAQEAKKAIRSANASMAPPLSLPVPPKVATSSTASDPSVPQPQLSSLELALGRMLESLETNNRLLRQVLANENENTNRLVNSNRENGARLDNTNRLLRRIVDEIGASNTGTVAGLPPFE</sequence>
<name>A0A8H4TUI6_9HYPO</name>
<evidence type="ECO:0000313" key="2">
    <source>
        <dbReference type="EMBL" id="KAF4964179.1"/>
    </source>
</evidence>
<dbReference type="OrthoDB" id="5090697at2759"/>
<dbReference type="EMBL" id="JABEXW010000423">
    <property type="protein sequence ID" value="KAF4964179.1"/>
    <property type="molecule type" value="Genomic_DNA"/>
</dbReference>